<feature type="transmembrane region" description="Helical" evidence="8">
    <location>
        <begin position="36"/>
        <end position="60"/>
    </location>
</feature>
<comment type="caution">
    <text evidence="9">The sequence shown here is derived from an EMBL/GenBank/DDBJ whole genome shotgun (WGS) entry which is preliminary data.</text>
</comment>
<dbReference type="InterPro" id="IPR018227">
    <property type="entry name" value="Amino_acid_transport_2"/>
</dbReference>
<dbReference type="EMBL" id="MHOS01000032">
    <property type="protein sequence ID" value="OGZ67738.1"/>
    <property type="molecule type" value="Genomic_DNA"/>
</dbReference>
<evidence type="ECO:0000256" key="6">
    <source>
        <dbReference type="ARBA" id="ARBA00022989"/>
    </source>
</evidence>
<feature type="transmembrane region" description="Helical" evidence="8">
    <location>
        <begin position="187"/>
        <end position="205"/>
    </location>
</feature>
<proteinExistence type="predicted"/>
<dbReference type="PANTHER" id="PTHR22950">
    <property type="entry name" value="AMINO ACID TRANSPORTER"/>
    <property type="match status" value="1"/>
</dbReference>
<organism evidence="9 10">
    <name type="scientific">Candidatus Staskawiczbacteria bacterium RIFCSPHIGHO2_02_FULL_34_9</name>
    <dbReference type="NCBI Taxonomy" id="1802206"/>
    <lineage>
        <taxon>Bacteria</taxon>
        <taxon>Candidatus Staskawicziibacteriota</taxon>
    </lineage>
</organism>
<evidence type="ECO:0008006" key="11">
    <source>
        <dbReference type="Google" id="ProtNLM"/>
    </source>
</evidence>
<comment type="subcellular location">
    <subcellularLocation>
        <location evidence="1">Cell inner membrane</location>
        <topology evidence="1">Multi-pass membrane protein</topology>
    </subcellularLocation>
</comment>
<dbReference type="Gene3D" id="1.20.1740.10">
    <property type="entry name" value="Amino acid/polyamine transporter I"/>
    <property type="match status" value="1"/>
</dbReference>
<dbReference type="Proteomes" id="UP000176421">
    <property type="component" value="Unassembled WGS sequence"/>
</dbReference>
<feature type="transmembrane region" description="Helical" evidence="8">
    <location>
        <begin position="81"/>
        <end position="104"/>
    </location>
</feature>
<name>A0A1G2I0Z7_9BACT</name>
<keyword evidence="4" id="KW-0997">Cell inner membrane</keyword>
<keyword evidence="2" id="KW-0813">Transport</keyword>
<dbReference type="GO" id="GO:0015179">
    <property type="term" value="F:L-amino acid transmembrane transporter activity"/>
    <property type="evidence" value="ECO:0007669"/>
    <property type="project" value="TreeGrafter"/>
</dbReference>
<keyword evidence="7 8" id="KW-0472">Membrane</keyword>
<feature type="transmembrane region" description="Helical" evidence="8">
    <location>
        <begin position="217"/>
        <end position="243"/>
    </location>
</feature>
<feature type="transmembrane region" description="Helical" evidence="8">
    <location>
        <begin position="7"/>
        <end position="30"/>
    </location>
</feature>
<evidence type="ECO:0000313" key="10">
    <source>
        <dbReference type="Proteomes" id="UP000176421"/>
    </source>
</evidence>
<evidence type="ECO:0000256" key="4">
    <source>
        <dbReference type="ARBA" id="ARBA00022519"/>
    </source>
</evidence>
<keyword evidence="3" id="KW-1003">Cell membrane</keyword>
<sequence length="317" mass="35958">MKDLFKNYIYPISVLSGSIIGVGFLLLPYITLQVGIWLMLFYFVSITALIVFIHIITAEISLKTPDYKRFPGFVKFYLGKWAERFSMILMIVGILGILLAYLIIGSEFLTAIFSPIIGGSFILYLLFYFIVSILVVYFGVKLVAKAEFWAILLLLFSLLFILIRGFYHIKLANIFLPTANLLNWKVLFLPYGPIMFALWGTGLIPEVEEMLRRKKKIFKKVIIIGTLIPAAIYLFFIFLTLSITGSQTTDSALVGIKDALGDGIISMVLFIGVITTFIGFVTQALLLKEVFMYDLKVEKFPAWVFTCFPPLILYFLG</sequence>
<evidence type="ECO:0000256" key="2">
    <source>
        <dbReference type="ARBA" id="ARBA00022448"/>
    </source>
</evidence>
<evidence type="ECO:0000256" key="1">
    <source>
        <dbReference type="ARBA" id="ARBA00004429"/>
    </source>
</evidence>
<evidence type="ECO:0000256" key="8">
    <source>
        <dbReference type="SAM" id="Phobius"/>
    </source>
</evidence>
<evidence type="ECO:0000256" key="3">
    <source>
        <dbReference type="ARBA" id="ARBA00022475"/>
    </source>
</evidence>
<dbReference type="Pfam" id="PF03222">
    <property type="entry name" value="Trp_Tyr_perm"/>
    <property type="match status" value="1"/>
</dbReference>
<dbReference type="STRING" id="1802206.A3D35_03730"/>
<dbReference type="AlphaFoldDB" id="A0A1G2I0Z7"/>
<accession>A0A1G2I0Z7</accession>
<keyword evidence="6 8" id="KW-1133">Transmembrane helix</keyword>
<dbReference type="GO" id="GO:0005886">
    <property type="term" value="C:plasma membrane"/>
    <property type="evidence" value="ECO:0007669"/>
    <property type="project" value="UniProtKB-SubCell"/>
</dbReference>
<feature type="transmembrane region" description="Helical" evidence="8">
    <location>
        <begin position="147"/>
        <end position="167"/>
    </location>
</feature>
<evidence type="ECO:0000313" key="9">
    <source>
        <dbReference type="EMBL" id="OGZ67738.1"/>
    </source>
</evidence>
<feature type="transmembrane region" description="Helical" evidence="8">
    <location>
        <begin position="263"/>
        <end position="287"/>
    </location>
</feature>
<feature type="transmembrane region" description="Helical" evidence="8">
    <location>
        <begin position="299"/>
        <end position="316"/>
    </location>
</feature>
<evidence type="ECO:0000256" key="5">
    <source>
        <dbReference type="ARBA" id="ARBA00022692"/>
    </source>
</evidence>
<feature type="transmembrane region" description="Helical" evidence="8">
    <location>
        <begin position="116"/>
        <end position="140"/>
    </location>
</feature>
<keyword evidence="5 8" id="KW-0812">Transmembrane</keyword>
<evidence type="ECO:0000256" key="7">
    <source>
        <dbReference type="ARBA" id="ARBA00023136"/>
    </source>
</evidence>
<reference evidence="9 10" key="1">
    <citation type="journal article" date="2016" name="Nat. Commun.">
        <title>Thousands of microbial genomes shed light on interconnected biogeochemical processes in an aquifer system.</title>
        <authorList>
            <person name="Anantharaman K."/>
            <person name="Brown C.T."/>
            <person name="Hug L.A."/>
            <person name="Sharon I."/>
            <person name="Castelle C.J."/>
            <person name="Probst A.J."/>
            <person name="Thomas B.C."/>
            <person name="Singh A."/>
            <person name="Wilkins M.J."/>
            <person name="Karaoz U."/>
            <person name="Brodie E.L."/>
            <person name="Williams K.H."/>
            <person name="Hubbard S.S."/>
            <person name="Banfield J.F."/>
        </authorList>
    </citation>
    <scope>NUCLEOTIDE SEQUENCE [LARGE SCALE GENOMIC DNA]</scope>
</reference>
<protein>
    <recommendedName>
        <fullName evidence="11">Amino acid transporter transmembrane domain-containing protein</fullName>
    </recommendedName>
</protein>
<gene>
    <name evidence="9" type="ORF">A3D35_03730</name>
</gene>